<accession>A0A1H0PQP9</accession>
<dbReference type="SUPFAM" id="SSF56300">
    <property type="entry name" value="Metallo-dependent phosphatases"/>
    <property type="match status" value="1"/>
</dbReference>
<dbReference type="Pfam" id="PF24384">
    <property type="entry name" value="Ig_TMM62"/>
    <property type="match status" value="1"/>
</dbReference>
<evidence type="ECO:0000313" key="4">
    <source>
        <dbReference type="EMBL" id="SDP07130.1"/>
    </source>
</evidence>
<dbReference type="STRING" id="91360.SAMN05660330_01716"/>
<protein>
    <submittedName>
        <fullName evidence="4">3',5'-cyclic AMP phosphodiesterase CpdA</fullName>
    </submittedName>
</protein>
<dbReference type="EMBL" id="FNJI01000010">
    <property type="protein sequence ID" value="SDP07130.1"/>
    <property type="molecule type" value="Genomic_DNA"/>
</dbReference>
<dbReference type="InterPro" id="IPR013783">
    <property type="entry name" value="Ig-like_fold"/>
</dbReference>
<dbReference type="AlphaFoldDB" id="A0A1H0PQP9"/>
<dbReference type="PANTHER" id="PTHR14795:SF0">
    <property type="entry name" value="TRANSMEMBRANE PROTEIN 62"/>
    <property type="match status" value="1"/>
</dbReference>
<dbReference type="Gene3D" id="3.60.21.10">
    <property type="match status" value="1"/>
</dbReference>
<feature type="domain" description="TMEM62 Ig-like" evidence="3">
    <location>
        <begin position="327"/>
        <end position="426"/>
    </location>
</feature>
<dbReference type="InterPro" id="IPR004843">
    <property type="entry name" value="Calcineurin-like_PHP"/>
</dbReference>
<evidence type="ECO:0000313" key="5">
    <source>
        <dbReference type="Proteomes" id="UP000199073"/>
    </source>
</evidence>
<organism evidence="4 5">
    <name type="scientific">Desulforhopalus singaporensis</name>
    <dbReference type="NCBI Taxonomy" id="91360"/>
    <lineage>
        <taxon>Bacteria</taxon>
        <taxon>Pseudomonadati</taxon>
        <taxon>Thermodesulfobacteriota</taxon>
        <taxon>Desulfobulbia</taxon>
        <taxon>Desulfobulbales</taxon>
        <taxon>Desulfocapsaceae</taxon>
        <taxon>Desulforhopalus</taxon>
    </lineage>
</organism>
<dbReference type="GO" id="GO:0016787">
    <property type="term" value="F:hydrolase activity"/>
    <property type="evidence" value="ECO:0007669"/>
    <property type="project" value="InterPro"/>
</dbReference>
<keyword evidence="1" id="KW-0732">Signal</keyword>
<dbReference type="OrthoDB" id="5479827at2"/>
<evidence type="ECO:0000259" key="2">
    <source>
        <dbReference type="Pfam" id="PF00149"/>
    </source>
</evidence>
<feature type="signal peptide" evidence="1">
    <location>
        <begin position="1"/>
        <end position="30"/>
    </location>
</feature>
<evidence type="ECO:0000259" key="3">
    <source>
        <dbReference type="Pfam" id="PF24384"/>
    </source>
</evidence>
<dbReference type="RefSeq" id="WP_092221823.1">
    <property type="nucleotide sequence ID" value="NZ_FNJI01000010.1"/>
</dbReference>
<evidence type="ECO:0000256" key="1">
    <source>
        <dbReference type="SAM" id="SignalP"/>
    </source>
</evidence>
<dbReference type="PANTHER" id="PTHR14795">
    <property type="entry name" value="HELICASE RELATED"/>
    <property type="match status" value="1"/>
</dbReference>
<dbReference type="Gene3D" id="2.60.40.10">
    <property type="entry name" value="Immunoglobulins"/>
    <property type="match status" value="1"/>
</dbReference>
<gene>
    <name evidence="4" type="ORF">SAMN05660330_01716</name>
</gene>
<feature type="domain" description="Calcineurin-like phosphoesterase" evidence="2">
    <location>
        <begin position="48"/>
        <end position="266"/>
    </location>
</feature>
<name>A0A1H0PQP9_9BACT</name>
<dbReference type="Pfam" id="PF00149">
    <property type="entry name" value="Metallophos"/>
    <property type="match status" value="1"/>
</dbReference>
<dbReference type="Proteomes" id="UP000199073">
    <property type="component" value="Unassembled WGS sequence"/>
</dbReference>
<dbReference type="InterPro" id="IPR056229">
    <property type="entry name" value="Ig_TMM62"/>
</dbReference>
<keyword evidence="5" id="KW-1185">Reference proteome</keyword>
<reference evidence="4 5" key="1">
    <citation type="submission" date="2016-10" db="EMBL/GenBank/DDBJ databases">
        <authorList>
            <person name="de Groot N.N."/>
        </authorList>
    </citation>
    <scope>NUCLEOTIDE SEQUENCE [LARGE SCALE GENOMIC DNA]</scope>
    <source>
        <strain evidence="4 5">DSM 12130</strain>
    </source>
</reference>
<feature type="chain" id="PRO_5011776274" evidence="1">
    <location>
        <begin position="31"/>
        <end position="729"/>
    </location>
</feature>
<sequence length="729" mass="78449">MSRVQCIRRIMEVAAISGVLLIFSICTASAGNPNTAYYSPDNNKIFWFIQICDIHIGASGTDDSNNLRWVVTEGKDIVNPRFIVATGDLTDSSDGAALPGGGPYLDEWNEYKDILAEGDIDASNFFDIPGNHDAYNDQFFIYYLANSVQGQATGKTQFSWTYEPDFGGKYHFLGVNTAANDGSDFNIFDFSGHFGDDAGLDNSELAFIEDELNQHSDADLTFVFGHHPVTSWGSLWDSYLYYGAEDFIEKLDYYGASLYGYGHTHLYSKVLFQVDDYIVDPYDDGFVYLNVNTLGKPDDTAGIEKNNFSVIAVDCNGVSTKTQTAGTWPMVLITAPVDRFIGSTFNPFAYSVPNGSTNPIRALVFDTEPVQQVRYQIDGTGEWIAMNVVTSNPKLWEAVWDASALPGGYHFIEVQATSASGTKTDSITVDVQGCSVDADCDDGLFCNGTETCIEGSCQEGIAIDCNDNIVCTDDLCEESNDTCSNIPNNQNCDDGLFCNGIEICDAVNDCQSGTPVTCLNDELFCNGYELCDEGIDSCISTGNPCVEGTCDEEHDECEQSTCGNGECDEGENCETCEQDCISGSGGGTCDDCHKGRCDGVCNPKDGPNCADCVPISSWCCGDGTCEGDERSSNCAIDCSQGAICGDGTCDSGENQCSCADDCGAAPLIESGSCADSVDNDCDDFIDCDDPDCTNDDLCPQDTCSSCFKGVCDGKCNLSKEGLDCPDCQQ</sequence>
<dbReference type="InterPro" id="IPR029052">
    <property type="entry name" value="Metallo-depent_PP-like"/>
</dbReference>
<proteinExistence type="predicted"/>